<organism evidence="2 3">
    <name type="scientific">Stutzerimonas xanthomarina DSM 18231</name>
    <dbReference type="NCBI Taxonomy" id="1403346"/>
    <lineage>
        <taxon>Bacteria</taxon>
        <taxon>Pseudomonadati</taxon>
        <taxon>Pseudomonadota</taxon>
        <taxon>Gammaproteobacteria</taxon>
        <taxon>Pseudomonadales</taxon>
        <taxon>Pseudomonadaceae</taxon>
        <taxon>Stutzerimonas</taxon>
    </lineage>
</organism>
<accession>A0A1M5PLK5</accession>
<keyword evidence="1" id="KW-1133">Transmembrane helix</keyword>
<evidence type="ECO:0000313" key="3">
    <source>
        <dbReference type="Proteomes" id="UP000184000"/>
    </source>
</evidence>
<feature type="transmembrane region" description="Helical" evidence="1">
    <location>
        <begin position="20"/>
        <end position="41"/>
    </location>
</feature>
<dbReference type="AlphaFoldDB" id="A0A1M5PLK5"/>
<evidence type="ECO:0000256" key="1">
    <source>
        <dbReference type="SAM" id="Phobius"/>
    </source>
</evidence>
<gene>
    <name evidence="2" type="ORF">SAMN02744645_2268</name>
</gene>
<dbReference type="Proteomes" id="UP000184000">
    <property type="component" value="Unassembled WGS sequence"/>
</dbReference>
<sequence>MDGENSLHTSTASRIGSGYLLALFGGLICSLAAFGLTLLGLDRSGNLPPPAFSNSLCVDEKLNFLRDHPVESPDLLVIGSSVAWRHVDGDELVRNSPTSIPMNGAFCGLFANQSVYVGNWLLDREPTIRRVVMVIDPQDFAGCWKVPDSVFNRDDADAYVYDKASRWPYYVRYFAPVSLVRNALTVRGQRSGENEWDPLVFDQYGGGPLDTDNSRRLLYGKPDALDHNCFDALSTMANRLQREARKFFVVSTPLHPEWKSRYDPDGSFLAQFDSHVKRSLKGSEAAYWNADSELETPASDFVDAIHLRWSAAQRFSAALAERLYMSVPVPSVENELMAGQD</sequence>
<name>A0A1M5PLK5_9GAMM</name>
<keyword evidence="1" id="KW-0472">Membrane</keyword>
<proteinExistence type="predicted"/>
<evidence type="ECO:0000313" key="2">
    <source>
        <dbReference type="EMBL" id="SHH02658.1"/>
    </source>
</evidence>
<keyword evidence="1" id="KW-0812">Transmembrane</keyword>
<reference evidence="2 3" key="1">
    <citation type="submission" date="2016-11" db="EMBL/GenBank/DDBJ databases">
        <authorList>
            <person name="Jaros S."/>
            <person name="Januszkiewicz K."/>
            <person name="Wedrychowicz H."/>
        </authorList>
    </citation>
    <scope>NUCLEOTIDE SEQUENCE [LARGE SCALE GENOMIC DNA]</scope>
    <source>
        <strain evidence="2 3">DSM 18231</strain>
    </source>
</reference>
<dbReference type="EMBL" id="FQXA01000003">
    <property type="protein sequence ID" value="SHH02658.1"/>
    <property type="molecule type" value="Genomic_DNA"/>
</dbReference>
<protein>
    <submittedName>
        <fullName evidence="2">Uncharacterized protein</fullName>
    </submittedName>
</protein>